<feature type="non-terminal residue" evidence="2">
    <location>
        <position position="1"/>
    </location>
</feature>
<dbReference type="PANTHER" id="PTHR15724">
    <property type="entry name" value="PROTEIN PHOSPHATASE 1 REGULATORY SUBUNIT 26"/>
    <property type="match status" value="1"/>
</dbReference>
<dbReference type="GO" id="GO:0004864">
    <property type="term" value="F:protein phosphatase inhibitor activity"/>
    <property type="evidence" value="ECO:0007669"/>
    <property type="project" value="InterPro"/>
</dbReference>
<name>Q4S2C1_TETNG</name>
<gene>
    <name evidence="2" type="ORF">GSTENG00025157001</name>
</gene>
<evidence type="ECO:0000313" key="2">
    <source>
        <dbReference type="EMBL" id="CAG05211.1"/>
    </source>
</evidence>
<protein>
    <submittedName>
        <fullName evidence="2">(spotted green pufferfish) hypothetical protein</fullName>
    </submittedName>
</protein>
<proteinExistence type="predicted"/>
<sequence>SSVDSDDSIELEIRRFLAEKAKVST</sequence>
<dbReference type="InterPro" id="IPR031474">
    <property type="entry name" value="PPP1R26_N"/>
</dbReference>
<accession>Q4S2C1</accession>
<reference evidence="2" key="1">
    <citation type="journal article" date="2004" name="Nature">
        <title>Genome duplication in the teleost fish Tetraodon nigroviridis reveals the early vertebrate proto-karyotype.</title>
        <authorList>
            <person name="Jaillon O."/>
            <person name="Aury J.-M."/>
            <person name="Brunet F."/>
            <person name="Petit J.-L."/>
            <person name="Stange-Thomann N."/>
            <person name="Mauceli E."/>
            <person name="Bouneau L."/>
            <person name="Fischer C."/>
            <person name="Ozouf-Costaz C."/>
            <person name="Bernot A."/>
            <person name="Nicaud S."/>
            <person name="Jaffe D."/>
            <person name="Fisher S."/>
            <person name="Lutfalla G."/>
            <person name="Dossat C."/>
            <person name="Segurens B."/>
            <person name="Dasilva C."/>
            <person name="Salanoubat M."/>
            <person name="Levy M."/>
            <person name="Boudet N."/>
            <person name="Castellano S."/>
            <person name="Anthouard V."/>
            <person name="Jubin C."/>
            <person name="Castelli V."/>
            <person name="Katinka M."/>
            <person name="Vacherie B."/>
            <person name="Biemont C."/>
            <person name="Skalli Z."/>
            <person name="Cattolico L."/>
            <person name="Poulain J."/>
            <person name="De Berardinis V."/>
            <person name="Cruaud C."/>
            <person name="Duprat S."/>
            <person name="Brottier P."/>
            <person name="Coutanceau J.-P."/>
            <person name="Gouzy J."/>
            <person name="Parra G."/>
            <person name="Lardier G."/>
            <person name="Chapple C."/>
            <person name="McKernan K.J."/>
            <person name="McEwan P."/>
            <person name="Bosak S."/>
            <person name="Kellis M."/>
            <person name="Volff J.-N."/>
            <person name="Guigo R."/>
            <person name="Zody M.C."/>
            <person name="Mesirov J."/>
            <person name="Lindblad-Toh K."/>
            <person name="Birren B."/>
            <person name="Nusbaum C."/>
            <person name="Kahn D."/>
            <person name="Robinson-Rechavi M."/>
            <person name="Laudet V."/>
            <person name="Schachter V."/>
            <person name="Quetier F."/>
            <person name="Saurin W."/>
            <person name="Scarpelli C."/>
            <person name="Wincker P."/>
            <person name="Lander E.S."/>
            <person name="Weissenbach J."/>
            <person name="Roest Crollius H."/>
        </authorList>
    </citation>
    <scope>NUCLEOTIDE SEQUENCE [LARGE SCALE GENOMIC DNA]</scope>
</reference>
<organism evidence="2">
    <name type="scientific">Tetraodon nigroviridis</name>
    <name type="common">Spotted green pufferfish</name>
    <name type="synonym">Chelonodon nigroviridis</name>
    <dbReference type="NCBI Taxonomy" id="99883"/>
    <lineage>
        <taxon>Eukaryota</taxon>
        <taxon>Metazoa</taxon>
        <taxon>Chordata</taxon>
        <taxon>Craniata</taxon>
        <taxon>Vertebrata</taxon>
        <taxon>Euteleostomi</taxon>
        <taxon>Actinopterygii</taxon>
        <taxon>Neopterygii</taxon>
        <taxon>Teleostei</taxon>
        <taxon>Neoteleostei</taxon>
        <taxon>Acanthomorphata</taxon>
        <taxon>Eupercaria</taxon>
        <taxon>Tetraodontiformes</taxon>
        <taxon>Tetradontoidea</taxon>
        <taxon>Tetraodontidae</taxon>
        <taxon>Tetraodon</taxon>
    </lineage>
</organism>
<dbReference type="PANTHER" id="PTHR15724:SF0">
    <property type="entry name" value="PROTEIN PHOSPHATASE 1 REGULATORY SUBUNIT 26"/>
    <property type="match status" value="1"/>
</dbReference>
<feature type="domain" description="Protein phosphatase 1 regulatory subunit 26 N-terminal" evidence="1">
    <location>
        <begin position="1"/>
        <end position="24"/>
    </location>
</feature>
<feature type="non-terminal residue" evidence="2">
    <location>
        <position position="25"/>
    </location>
</feature>
<comment type="caution">
    <text evidence="2">The sequence shown here is derived from an EMBL/GenBank/DDBJ whole genome shotgun (WGS) entry which is preliminary data.</text>
</comment>
<evidence type="ECO:0000259" key="1">
    <source>
        <dbReference type="Pfam" id="PF15740"/>
    </source>
</evidence>
<dbReference type="KEGG" id="tng:GSTEN00025157G001"/>
<dbReference type="EMBL" id="CAAE01014764">
    <property type="protein sequence ID" value="CAG05211.1"/>
    <property type="molecule type" value="Genomic_DNA"/>
</dbReference>
<reference evidence="2" key="2">
    <citation type="submission" date="2004-02" db="EMBL/GenBank/DDBJ databases">
        <authorList>
            <consortium name="Genoscope"/>
            <consortium name="Whitehead Institute Centre for Genome Research"/>
        </authorList>
    </citation>
    <scope>NUCLEOTIDE SEQUENCE</scope>
</reference>
<dbReference type="AlphaFoldDB" id="Q4S2C1"/>
<dbReference type="Pfam" id="PF15740">
    <property type="entry name" value="PPP1R26_N"/>
    <property type="match status" value="1"/>
</dbReference>
<dbReference type="InterPro" id="IPR026130">
    <property type="entry name" value="PPP1R26"/>
</dbReference>